<dbReference type="EMBL" id="FN653016">
    <property type="protein sequence ID" value="CBY06857.1"/>
    <property type="molecule type" value="Genomic_DNA"/>
</dbReference>
<dbReference type="InParanoid" id="E4WSQ9"/>
<evidence type="ECO:0000313" key="4">
    <source>
        <dbReference type="Proteomes" id="UP000001307"/>
    </source>
</evidence>
<dbReference type="AlphaFoldDB" id="E4WSQ9"/>
<accession>E4WSQ9</accession>
<evidence type="ECO:0008006" key="5">
    <source>
        <dbReference type="Google" id="ProtNLM"/>
    </source>
</evidence>
<protein>
    <recommendedName>
        <fullName evidence="5">Claudin</fullName>
    </recommendedName>
</protein>
<gene>
    <name evidence="3" type="ORF">GSOID_T00005927001</name>
</gene>
<dbReference type="Gene3D" id="1.20.140.150">
    <property type="match status" value="1"/>
</dbReference>
<feature type="transmembrane region" description="Helical" evidence="2">
    <location>
        <begin position="89"/>
        <end position="111"/>
    </location>
</feature>
<dbReference type="OrthoDB" id="10491877at2759"/>
<dbReference type="Proteomes" id="UP000001307">
    <property type="component" value="Unassembled WGS sequence"/>
</dbReference>
<proteinExistence type="predicted"/>
<keyword evidence="2" id="KW-1133">Transmembrane helix</keyword>
<keyword evidence="2" id="KW-0472">Membrane</keyword>
<feature type="region of interest" description="Disordered" evidence="1">
    <location>
        <begin position="328"/>
        <end position="358"/>
    </location>
</feature>
<feature type="compositionally biased region" description="Basic and acidic residues" evidence="1">
    <location>
        <begin position="344"/>
        <end position="358"/>
    </location>
</feature>
<reference evidence="3" key="1">
    <citation type="journal article" date="2010" name="Science">
        <title>Plasticity of animal genome architecture unmasked by rapid evolution of a pelagic tunicate.</title>
        <authorList>
            <person name="Denoeud F."/>
            <person name="Henriet S."/>
            <person name="Mungpakdee S."/>
            <person name="Aury J.M."/>
            <person name="Da Silva C."/>
            <person name="Brinkmann H."/>
            <person name="Mikhaleva J."/>
            <person name="Olsen L.C."/>
            <person name="Jubin C."/>
            <person name="Canestro C."/>
            <person name="Bouquet J.M."/>
            <person name="Danks G."/>
            <person name="Poulain J."/>
            <person name="Campsteijn C."/>
            <person name="Adamski M."/>
            <person name="Cross I."/>
            <person name="Yadetie F."/>
            <person name="Muffato M."/>
            <person name="Louis A."/>
            <person name="Butcher S."/>
            <person name="Tsagkogeorga G."/>
            <person name="Konrad A."/>
            <person name="Singh S."/>
            <person name="Jensen M.F."/>
            <person name="Cong E.H."/>
            <person name="Eikeseth-Otteraa H."/>
            <person name="Noel B."/>
            <person name="Anthouard V."/>
            <person name="Porcel B.M."/>
            <person name="Kachouri-Lafond R."/>
            <person name="Nishino A."/>
            <person name="Ugolini M."/>
            <person name="Chourrout P."/>
            <person name="Nishida H."/>
            <person name="Aasland R."/>
            <person name="Huzurbazar S."/>
            <person name="Westhof E."/>
            <person name="Delsuc F."/>
            <person name="Lehrach H."/>
            <person name="Reinhardt R."/>
            <person name="Weissenbach J."/>
            <person name="Roy S.W."/>
            <person name="Artiguenave F."/>
            <person name="Postlethwait J.H."/>
            <person name="Manak J.R."/>
            <person name="Thompson E.M."/>
            <person name="Jaillon O."/>
            <person name="Du Pasquier L."/>
            <person name="Boudinot P."/>
            <person name="Liberles D.A."/>
            <person name="Volff J.N."/>
            <person name="Philippe H."/>
            <person name="Lenhard B."/>
            <person name="Roest Crollius H."/>
            <person name="Wincker P."/>
            <person name="Chourrout D."/>
        </authorList>
    </citation>
    <scope>NUCLEOTIDE SEQUENCE [LARGE SCALE GENOMIC DNA]</scope>
</reference>
<feature type="transmembrane region" description="Helical" evidence="2">
    <location>
        <begin position="132"/>
        <end position="158"/>
    </location>
</feature>
<evidence type="ECO:0000256" key="2">
    <source>
        <dbReference type="SAM" id="Phobius"/>
    </source>
</evidence>
<feature type="transmembrane region" description="Helical" evidence="2">
    <location>
        <begin position="178"/>
        <end position="202"/>
    </location>
</feature>
<keyword evidence="4" id="KW-1185">Reference proteome</keyword>
<evidence type="ECO:0000313" key="3">
    <source>
        <dbReference type="EMBL" id="CBY06857.1"/>
    </source>
</evidence>
<sequence length="358" mass="40277">MRFYAVCVASGCELLGFALHGAAILSGSWVQVELTEDFEDYSLEAGIWGFCRTELSTGDLYCADYNTLSHSTRFGLMVHHSVELSSETILILKTTCITSFILSIFSFYAACIGNKLSKKCEERRKTEKMVTALVWLSGAMIGFGLSLLLLFGCLLVYVSSYGSLRYDYLQYEELKYKWSHGVIFISITIVLKCITIVILHLLGFLKISSLSSSPVQISSEEKQTKTYKNQAQENSESQNSEFVIKLGRSQSVFSVDSPEGRNQVKNSPYMRHLIKEQNKGVPGLAYQMDSIAPAKRMQQNRSMSIPTDFGSEIRKSFVMMPEILEELEEESKSRRNTASSKSVSEPRRTKISEVSEDM</sequence>
<keyword evidence="2" id="KW-0812">Transmembrane</keyword>
<evidence type="ECO:0000256" key="1">
    <source>
        <dbReference type="SAM" id="MobiDB-lite"/>
    </source>
</evidence>
<organism evidence="3">
    <name type="scientific">Oikopleura dioica</name>
    <name type="common">Tunicate</name>
    <dbReference type="NCBI Taxonomy" id="34765"/>
    <lineage>
        <taxon>Eukaryota</taxon>
        <taxon>Metazoa</taxon>
        <taxon>Chordata</taxon>
        <taxon>Tunicata</taxon>
        <taxon>Appendicularia</taxon>
        <taxon>Copelata</taxon>
        <taxon>Oikopleuridae</taxon>
        <taxon>Oikopleura</taxon>
    </lineage>
</organism>
<name>E4WSQ9_OIKDI</name>